<dbReference type="InterPro" id="IPR041677">
    <property type="entry name" value="DNA2/NAM7_AAA_11"/>
</dbReference>
<name>A0A941W488_9BACT</name>
<evidence type="ECO:0000313" key="3">
    <source>
        <dbReference type="EMBL" id="MBS1258236.1"/>
    </source>
</evidence>
<feature type="coiled-coil region" evidence="1">
    <location>
        <begin position="481"/>
        <end position="508"/>
    </location>
</feature>
<dbReference type="GO" id="GO:0004386">
    <property type="term" value="F:helicase activity"/>
    <property type="evidence" value="ECO:0007669"/>
    <property type="project" value="InterPro"/>
</dbReference>
<dbReference type="AlphaFoldDB" id="A0A941W488"/>
<feature type="domain" description="DNA2/NAM7 helicase helicase" evidence="2">
    <location>
        <begin position="381"/>
        <end position="506"/>
    </location>
</feature>
<evidence type="ECO:0000256" key="1">
    <source>
        <dbReference type="SAM" id="Coils"/>
    </source>
</evidence>
<proteinExistence type="predicted"/>
<protein>
    <recommendedName>
        <fullName evidence="2">DNA2/NAM7 helicase helicase domain-containing protein</fullName>
    </recommendedName>
</protein>
<keyword evidence="1" id="KW-0175">Coiled coil</keyword>
<organism evidence="3 4">
    <name type="scientific">Candidatus Scalindua arabica</name>
    <dbReference type="NCBI Taxonomy" id="1127984"/>
    <lineage>
        <taxon>Bacteria</taxon>
        <taxon>Pseudomonadati</taxon>
        <taxon>Planctomycetota</taxon>
        <taxon>Candidatus Brocadiia</taxon>
        <taxon>Candidatus Brocadiales</taxon>
        <taxon>Candidatus Scalinduaceae</taxon>
        <taxon>Candidatus Scalindua</taxon>
    </lineage>
</organism>
<evidence type="ECO:0000313" key="4">
    <source>
        <dbReference type="Proteomes" id="UP000722750"/>
    </source>
</evidence>
<dbReference type="Pfam" id="PF13086">
    <property type="entry name" value="AAA_11"/>
    <property type="match status" value="1"/>
</dbReference>
<dbReference type="Gene3D" id="3.40.50.300">
    <property type="entry name" value="P-loop containing nucleotide triphosphate hydrolases"/>
    <property type="match status" value="1"/>
</dbReference>
<accession>A0A941W488</accession>
<comment type="caution">
    <text evidence="3">The sequence shown here is derived from an EMBL/GenBank/DDBJ whole genome shotgun (WGS) entry which is preliminary data.</text>
</comment>
<dbReference type="SUPFAM" id="SSF52540">
    <property type="entry name" value="P-loop containing nucleoside triphosphate hydrolases"/>
    <property type="match status" value="1"/>
</dbReference>
<dbReference type="InterPro" id="IPR027417">
    <property type="entry name" value="P-loop_NTPase"/>
</dbReference>
<reference evidence="3" key="1">
    <citation type="journal article" date="2021" name="ISME J.">
        <title>Fine-scale metabolic discontinuity in a stratified prokaryote microbiome of a Red Sea deep halocline.</title>
        <authorList>
            <person name="Michoud G."/>
            <person name="Ngugi D.K."/>
            <person name="Barozzi A."/>
            <person name="Merlino G."/>
            <person name="Calleja M.L."/>
            <person name="Delgado-Huertas A."/>
            <person name="Moran X.A.G."/>
            <person name="Daffonchio D."/>
        </authorList>
    </citation>
    <scope>NUCLEOTIDE SEQUENCE</scope>
    <source>
        <strain evidence="3">SuakinDeep_MAG55_1</strain>
    </source>
</reference>
<dbReference type="Proteomes" id="UP000722750">
    <property type="component" value="Unassembled WGS sequence"/>
</dbReference>
<evidence type="ECO:0000259" key="2">
    <source>
        <dbReference type="Pfam" id="PF13086"/>
    </source>
</evidence>
<gene>
    <name evidence="3" type="ORF">MAG551_01289</name>
</gene>
<dbReference type="EMBL" id="JAANXD010000056">
    <property type="protein sequence ID" value="MBS1258236.1"/>
    <property type="molecule type" value="Genomic_DNA"/>
</dbReference>
<sequence length="511" mass="58247">MSQAVIDEDKDRSIRLFTYLKELVRLRSKIIRDISAYDETLWLHQISHEKGWYSGHWEGEEERTDDTWVEIKKPKVPKCPTPPLICEGWYSKGELFSTEDTPSIQKIRHVTVKAETGEIETETQEIEEHPEIEQAWNGYLEKEWLPWRQDYEKVRPLQDLYSKLFRMYQLSNKLGESYETVLGLGFLVWKNLQGQEIRRHIIGAQARIEFDSNTGGISIKPGTDGARMIFENDMLDPSELPPHEELQAIETSLKENSEDPWDSSIVHAVIRSWIHALNADSVFSSSDKLPDLISSDPNCNFAPAIILRKRTQRGWITAFDNIISGLKSSANVPDNTKKLINLSSDVTTSRVPGEPSEPITTKQTTYSVDNDESHVYFPLPTNDEQLEIIQRLSKSNGVRVQGPPGTGKSQAIVNMICHFLATGQKILVTAYAPRALKVLQERMPDALVGLCVSVLGHDVESVNNLQRSVNEITEKFNDWDASANTKSINEAKRELDKYKEELSKTRKRLRS</sequence>